<dbReference type="Gene3D" id="3.90.1750.20">
    <property type="entry name" value="Putative Large Serine Recombinase, Chain B, Domain 2"/>
    <property type="match status" value="1"/>
</dbReference>
<name>A0A398DCA2_9BACT</name>
<evidence type="ECO:0000313" key="5">
    <source>
        <dbReference type="Proteomes" id="UP000266489"/>
    </source>
</evidence>
<dbReference type="EMBL" id="QXIT01000067">
    <property type="protein sequence ID" value="RIE08774.1"/>
    <property type="molecule type" value="Genomic_DNA"/>
</dbReference>
<evidence type="ECO:0000313" key="2">
    <source>
        <dbReference type="EMBL" id="RIE08774.1"/>
    </source>
</evidence>
<dbReference type="InterPro" id="IPR038109">
    <property type="entry name" value="DNA_bind_recomb_sf"/>
</dbReference>
<comment type="caution">
    <text evidence="2">The sequence shown here is derived from an EMBL/GenBank/DDBJ whole genome shotgun (WGS) entry which is preliminary data.</text>
</comment>
<dbReference type="Pfam" id="PF07508">
    <property type="entry name" value="Recombinase"/>
    <property type="match status" value="1"/>
</dbReference>
<sequence>MTLEAVALLLLKRLDGPIDVVKKVFAWRSQRWTLHEIAEALNKESATRRGMRWQPRQVSRILEHRSLYRGRYAYAKTETKGQQEAILR</sequence>
<protein>
    <recommendedName>
        <fullName evidence="1">Recombinase domain-containing protein</fullName>
    </recommendedName>
</protein>
<keyword evidence="4" id="KW-1185">Reference proteome</keyword>
<evidence type="ECO:0000259" key="1">
    <source>
        <dbReference type="Pfam" id="PF07508"/>
    </source>
</evidence>
<feature type="domain" description="Recombinase" evidence="1">
    <location>
        <begin position="19"/>
        <end position="80"/>
    </location>
</feature>
<gene>
    <name evidence="3" type="ORF">SMC5_04100</name>
    <name evidence="2" type="ORF">SMC6_03535</name>
</gene>
<dbReference type="Proteomes" id="UP000266260">
    <property type="component" value="Unassembled WGS sequence"/>
</dbReference>
<dbReference type="EMBL" id="QXIU01000103">
    <property type="protein sequence ID" value="RIE11671.1"/>
    <property type="molecule type" value="Genomic_DNA"/>
</dbReference>
<dbReference type="GO" id="GO:0003677">
    <property type="term" value="F:DNA binding"/>
    <property type="evidence" value="ECO:0007669"/>
    <property type="project" value="InterPro"/>
</dbReference>
<dbReference type="InterPro" id="IPR011109">
    <property type="entry name" value="DNA_bind_recombinase_dom"/>
</dbReference>
<accession>A0A398DCA2</accession>
<reference evidence="4 5" key="1">
    <citation type="submission" date="2018-09" db="EMBL/GenBank/DDBJ databases">
        <title>Discovery and Ecogenomic Context for Candidatus Cryosericales, a Global Caldiserica Order Active in Thawing Permafrost.</title>
        <authorList>
            <person name="Martinez M.A."/>
            <person name="Woodcroft B.J."/>
            <person name="Ignacio Espinoza J.C."/>
            <person name="Zayed A."/>
            <person name="Singleton C.M."/>
            <person name="Boyd J."/>
            <person name="Li Y.-F."/>
            <person name="Purvine S."/>
            <person name="Maughan H."/>
            <person name="Hodgkins S.B."/>
            <person name="Anderson D."/>
            <person name="Sederholm M."/>
            <person name="Temperton B."/>
            <person name="Saleska S.R."/>
            <person name="Tyson G.W."/>
            <person name="Rich V.I."/>
        </authorList>
    </citation>
    <scope>NUCLEOTIDE SEQUENCE [LARGE SCALE GENOMIC DNA]</scope>
    <source>
        <strain evidence="3 5">SMC5</strain>
        <strain evidence="2 4">SMC6</strain>
    </source>
</reference>
<organism evidence="2 4">
    <name type="scientific">Candidatus Cryosericum odellii</name>
    <dbReference type="NCBI Taxonomy" id="2290917"/>
    <lineage>
        <taxon>Bacteria</taxon>
        <taxon>Pseudomonadati</taxon>
        <taxon>Caldisericota/Cryosericota group</taxon>
        <taxon>Candidatus Cryosericota</taxon>
        <taxon>Candidatus Cryosericia</taxon>
        <taxon>Candidatus Cryosericales</taxon>
        <taxon>Candidatus Cryosericaceae</taxon>
        <taxon>Candidatus Cryosericum</taxon>
    </lineage>
</organism>
<dbReference type="AlphaFoldDB" id="A0A398DCA2"/>
<evidence type="ECO:0000313" key="4">
    <source>
        <dbReference type="Proteomes" id="UP000266260"/>
    </source>
</evidence>
<dbReference type="OrthoDB" id="9811097at2"/>
<dbReference type="GO" id="GO:0000150">
    <property type="term" value="F:DNA strand exchange activity"/>
    <property type="evidence" value="ECO:0007669"/>
    <property type="project" value="InterPro"/>
</dbReference>
<evidence type="ECO:0000313" key="3">
    <source>
        <dbReference type="EMBL" id="RIE11671.1"/>
    </source>
</evidence>
<proteinExistence type="predicted"/>
<dbReference type="Proteomes" id="UP000266489">
    <property type="component" value="Unassembled WGS sequence"/>
</dbReference>
<accession>A0A398DL70</accession>